<protein>
    <recommendedName>
        <fullName evidence="3">Topoisomerase II</fullName>
    </recommendedName>
</protein>
<comment type="caution">
    <text evidence="1">The sequence shown here is derived from an EMBL/GenBank/DDBJ whole genome shotgun (WGS) entry which is preliminary data.</text>
</comment>
<dbReference type="AlphaFoldDB" id="A0A7W7KSD2"/>
<dbReference type="Proteomes" id="UP000566995">
    <property type="component" value="Unassembled WGS sequence"/>
</dbReference>
<evidence type="ECO:0000313" key="2">
    <source>
        <dbReference type="Proteomes" id="UP000566995"/>
    </source>
</evidence>
<evidence type="ECO:0000313" key="1">
    <source>
        <dbReference type="EMBL" id="MBB4868007.1"/>
    </source>
</evidence>
<dbReference type="EMBL" id="JACHLI010000054">
    <property type="protein sequence ID" value="MBB4868007.1"/>
    <property type="molecule type" value="Genomic_DNA"/>
</dbReference>
<gene>
    <name evidence="1" type="ORF">HNP46_006926</name>
</gene>
<name>A0A7W7KSD2_PSENT</name>
<organism evidence="1 2">
    <name type="scientific">Pseudomonas nitroreducens</name>
    <dbReference type="NCBI Taxonomy" id="46680"/>
    <lineage>
        <taxon>Bacteria</taxon>
        <taxon>Pseudomonadati</taxon>
        <taxon>Pseudomonadota</taxon>
        <taxon>Gammaproteobacteria</taxon>
        <taxon>Pseudomonadales</taxon>
        <taxon>Pseudomonadaceae</taxon>
        <taxon>Pseudomonas</taxon>
    </lineage>
</organism>
<dbReference type="RefSeq" id="WP_184598295.1">
    <property type="nucleotide sequence ID" value="NZ_JACHLI010000054.1"/>
</dbReference>
<dbReference type="InterPro" id="IPR021363">
    <property type="entry name" value="DUF2835"/>
</dbReference>
<accession>A0A7W7KSD2</accession>
<proteinExistence type="predicted"/>
<sequence>MARVVLDISLPADRLQALYRGQANRIQVLSRDGRQVNLPAHHLRPFVTHSGIQGCFELEFDDSGRLLALRRLA</sequence>
<evidence type="ECO:0008006" key="3">
    <source>
        <dbReference type="Google" id="ProtNLM"/>
    </source>
</evidence>
<dbReference type="Pfam" id="PF11197">
    <property type="entry name" value="DUF2835"/>
    <property type="match status" value="1"/>
</dbReference>
<reference evidence="1 2" key="1">
    <citation type="submission" date="2020-08" db="EMBL/GenBank/DDBJ databases">
        <title>Functional genomics of gut bacteria from endangered species of beetles.</title>
        <authorList>
            <person name="Carlos-Shanley C."/>
        </authorList>
    </citation>
    <scope>NUCLEOTIDE SEQUENCE [LARGE SCALE GENOMIC DNA]</scope>
    <source>
        <strain evidence="1 2">S00179</strain>
    </source>
</reference>